<keyword evidence="2" id="KW-1185">Reference proteome</keyword>
<name>A0A6A6ENB6_9PEZI</name>
<reference evidence="1" key="1">
    <citation type="journal article" date="2020" name="Stud. Mycol.">
        <title>101 Dothideomycetes genomes: a test case for predicting lifestyles and emergence of pathogens.</title>
        <authorList>
            <person name="Haridas S."/>
            <person name="Albert R."/>
            <person name="Binder M."/>
            <person name="Bloem J."/>
            <person name="Labutti K."/>
            <person name="Salamov A."/>
            <person name="Andreopoulos B."/>
            <person name="Baker S."/>
            <person name="Barry K."/>
            <person name="Bills G."/>
            <person name="Bluhm B."/>
            <person name="Cannon C."/>
            <person name="Castanera R."/>
            <person name="Culley D."/>
            <person name="Daum C."/>
            <person name="Ezra D."/>
            <person name="Gonzalez J."/>
            <person name="Henrissat B."/>
            <person name="Kuo A."/>
            <person name="Liang C."/>
            <person name="Lipzen A."/>
            <person name="Lutzoni F."/>
            <person name="Magnuson J."/>
            <person name="Mondo S."/>
            <person name="Nolan M."/>
            <person name="Ohm R."/>
            <person name="Pangilinan J."/>
            <person name="Park H.-J."/>
            <person name="Ramirez L."/>
            <person name="Alfaro M."/>
            <person name="Sun H."/>
            <person name="Tritt A."/>
            <person name="Yoshinaga Y."/>
            <person name="Zwiers L.-H."/>
            <person name="Turgeon B."/>
            <person name="Goodwin S."/>
            <person name="Spatafora J."/>
            <person name="Crous P."/>
            <person name="Grigoriev I."/>
        </authorList>
    </citation>
    <scope>NUCLEOTIDE SEQUENCE</scope>
    <source>
        <strain evidence="1">CBS 207.26</strain>
    </source>
</reference>
<evidence type="ECO:0000313" key="1">
    <source>
        <dbReference type="EMBL" id="KAF2191570.1"/>
    </source>
</evidence>
<organism evidence="1 2">
    <name type="scientific">Zopfia rhizophila CBS 207.26</name>
    <dbReference type="NCBI Taxonomy" id="1314779"/>
    <lineage>
        <taxon>Eukaryota</taxon>
        <taxon>Fungi</taxon>
        <taxon>Dikarya</taxon>
        <taxon>Ascomycota</taxon>
        <taxon>Pezizomycotina</taxon>
        <taxon>Dothideomycetes</taxon>
        <taxon>Dothideomycetes incertae sedis</taxon>
        <taxon>Zopfiaceae</taxon>
        <taxon>Zopfia</taxon>
    </lineage>
</organism>
<evidence type="ECO:0000313" key="2">
    <source>
        <dbReference type="Proteomes" id="UP000800200"/>
    </source>
</evidence>
<dbReference type="Proteomes" id="UP000800200">
    <property type="component" value="Unassembled WGS sequence"/>
</dbReference>
<proteinExistence type="predicted"/>
<protein>
    <submittedName>
        <fullName evidence="1">Uncharacterized protein</fullName>
    </submittedName>
</protein>
<sequence length="78" mass="8678">MSYGAILSSTFATLFLERVGSPVLGGVADPDDYRISTLLSSLPRIANAVKALFQFCHLARPERCPFHMSSEEEIEKWC</sequence>
<accession>A0A6A6ENB6</accession>
<gene>
    <name evidence="1" type="ORF">K469DRAFT_558279</name>
</gene>
<dbReference type="EMBL" id="ML994617">
    <property type="protein sequence ID" value="KAF2191570.1"/>
    <property type="molecule type" value="Genomic_DNA"/>
</dbReference>
<dbReference type="AlphaFoldDB" id="A0A6A6ENB6"/>